<feature type="domain" description="PDZ" evidence="16">
    <location>
        <begin position="1307"/>
        <end position="1392"/>
    </location>
</feature>
<dbReference type="GO" id="GO:0050930">
    <property type="term" value="P:induction of positive chemotaxis"/>
    <property type="evidence" value="ECO:0007669"/>
    <property type="project" value="InterPro"/>
</dbReference>
<evidence type="ECO:0000256" key="2">
    <source>
        <dbReference type="ARBA" id="ARBA00004496"/>
    </source>
</evidence>
<feature type="compositionally biased region" description="Polar residues" evidence="15">
    <location>
        <begin position="13"/>
        <end position="27"/>
    </location>
</feature>
<feature type="region of interest" description="Disordered" evidence="15">
    <location>
        <begin position="882"/>
        <end position="1127"/>
    </location>
</feature>
<dbReference type="PANTHER" id="PTHR48484:SF2">
    <property type="entry name" value="PRO-INTERLEUKIN-16"/>
    <property type="match status" value="1"/>
</dbReference>
<reference evidence="17" key="1">
    <citation type="submission" date="2021-09" db="EMBL/GenBank/DDBJ databases">
        <title>The genome of Mauremys mutica provides insights into the evolution of semi-aquatic lifestyle.</title>
        <authorList>
            <person name="Gong S."/>
            <person name="Gao Y."/>
        </authorList>
    </citation>
    <scope>NUCLEOTIDE SEQUENCE</scope>
    <source>
        <strain evidence="17">MM-2020</strain>
        <tissue evidence="17">Muscle</tissue>
    </source>
</reference>
<evidence type="ECO:0000256" key="15">
    <source>
        <dbReference type="SAM" id="MobiDB-lite"/>
    </source>
</evidence>
<feature type="domain" description="PDZ" evidence="16">
    <location>
        <begin position="512"/>
        <end position="582"/>
    </location>
</feature>
<dbReference type="CDD" id="cd06760">
    <property type="entry name" value="PDZ4_PDZD2-PDZ2_hPro-IL-16-like"/>
    <property type="match status" value="1"/>
</dbReference>
<dbReference type="CDD" id="cd23062">
    <property type="entry name" value="PDZ0_GgPro-IL-16-like"/>
    <property type="match status" value="1"/>
</dbReference>
<dbReference type="CDD" id="cd06759">
    <property type="entry name" value="PDZ3_PDZD2-PDZ1_hPro-IL-16-like"/>
    <property type="match status" value="1"/>
</dbReference>
<evidence type="ECO:0000256" key="6">
    <source>
        <dbReference type="ARBA" id="ARBA00022500"/>
    </source>
</evidence>
<keyword evidence="18" id="KW-1185">Reference proteome</keyword>
<keyword evidence="11" id="KW-0805">Transcription regulation</keyword>
<feature type="compositionally biased region" description="Basic and acidic residues" evidence="15">
    <location>
        <begin position="1"/>
        <end position="11"/>
    </location>
</feature>
<evidence type="ECO:0000313" key="17">
    <source>
        <dbReference type="EMBL" id="KAH1184057.1"/>
    </source>
</evidence>
<comment type="caution">
    <text evidence="17">The sequence shown here is derived from an EMBL/GenBank/DDBJ whole genome shotgun (WGS) entry which is preliminary data.</text>
</comment>
<feature type="domain" description="PDZ" evidence="16">
    <location>
        <begin position="1427"/>
        <end position="1512"/>
    </location>
</feature>
<dbReference type="GO" id="GO:0042609">
    <property type="term" value="F:CD4 receptor binding"/>
    <property type="evidence" value="ECO:0007669"/>
    <property type="project" value="TreeGrafter"/>
</dbReference>
<dbReference type="FunFam" id="2.30.42.10:FF:000102">
    <property type="entry name" value="Putative pro-interleukin-16"/>
    <property type="match status" value="1"/>
</dbReference>
<organism evidence="17 18">
    <name type="scientific">Mauremys mutica</name>
    <name type="common">yellowpond turtle</name>
    <dbReference type="NCBI Taxonomy" id="74926"/>
    <lineage>
        <taxon>Eukaryota</taxon>
        <taxon>Metazoa</taxon>
        <taxon>Chordata</taxon>
        <taxon>Craniata</taxon>
        <taxon>Vertebrata</taxon>
        <taxon>Euteleostomi</taxon>
        <taxon>Archelosauria</taxon>
        <taxon>Testudinata</taxon>
        <taxon>Testudines</taxon>
        <taxon>Cryptodira</taxon>
        <taxon>Durocryptodira</taxon>
        <taxon>Testudinoidea</taxon>
        <taxon>Geoemydidae</taxon>
        <taxon>Geoemydinae</taxon>
        <taxon>Mauremys</taxon>
    </lineage>
</organism>
<feature type="compositionally biased region" description="Polar residues" evidence="15">
    <location>
        <begin position="994"/>
        <end position="1007"/>
    </location>
</feature>
<dbReference type="Proteomes" id="UP000827986">
    <property type="component" value="Unassembled WGS sequence"/>
</dbReference>
<name>A0A9D3XQ47_9SAUR</name>
<feature type="compositionally biased region" description="Basic residues" evidence="15">
    <location>
        <begin position="743"/>
        <end position="757"/>
    </location>
</feature>
<evidence type="ECO:0000256" key="1">
    <source>
        <dbReference type="ARBA" id="ARBA00004123"/>
    </source>
</evidence>
<feature type="region of interest" description="Disordered" evidence="15">
    <location>
        <begin position="1"/>
        <end position="34"/>
    </location>
</feature>
<feature type="compositionally biased region" description="Polar residues" evidence="15">
    <location>
        <begin position="892"/>
        <end position="904"/>
    </location>
</feature>
<proteinExistence type="predicted"/>
<dbReference type="PANTHER" id="PTHR48484">
    <property type="entry name" value="PRO-INTERLEUKIN-16"/>
    <property type="match status" value="1"/>
</dbReference>
<dbReference type="EMBL" id="JAHDVG010000465">
    <property type="protein sequence ID" value="KAH1184057.1"/>
    <property type="molecule type" value="Genomic_DNA"/>
</dbReference>
<feature type="compositionally biased region" description="Low complexity" evidence="15">
    <location>
        <begin position="981"/>
        <end position="993"/>
    </location>
</feature>
<feature type="compositionally biased region" description="Basic and acidic residues" evidence="15">
    <location>
        <begin position="920"/>
        <end position="934"/>
    </location>
</feature>
<evidence type="ECO:0000256" key="13">
    <source>
        <dbReference type="ARBA" id="ARBA00023242"/>
    </source>
</evidence>
<comment type="subcellular location">
    <subcellularLocation>
        <location evidence="2">Cytoplasm</location>
    </subcellularLocation>
    <subcellularLocation>
        <location evidence="1">Nucleus</location>
    </subcellularLocation>
    <subcellularLocation>
        <location evidence="3">Secreted</location>
    </subcellularLocation>
</comment>
<evidence type="ECO:0000256" key="8">
    <source>
        <dbReference type="ARBA" id="ARBA00022525"/>
    </source>
</evidence>
<feature type="domain" description="PDZ" evidence="16">
    <location>
        <begin position="128"/>
        <end position="213"/>
    </location>
</feature>
<dbReference type="InterPro" id="IPR055287">
    <property type="entry name" value="IL-16-like"/>
</dbReference>
<feature type="compositionally biased region" description="Polar residues" evidence="15">
    <location>
        <begin position="958"/>
        <end position="975"/>
    </location>
</feature>
<evidence type="ECO:0000256" key="9">
    <source>
        <dbReference type="ARBA" id="ARBA00022553"/>
    </source>
</evidence>
<feature type="region of interest" description="Disordered" evidence="15">
    <location>
        <begin position="1403"/>
        <end position="1422"/>
    </location>
</feature>
<feature type="domain" description="PDZ" evidence="16">
    <location>
        <begin position="374"/>
        <end position="460"/>
    </location>
</feature>
<keyword evidence="6" id="KW-0145">Chemotaxis</keyword>
<dbReference type="FunFam" id="2.30.42.10:FF:000147">
    <property type="entry name" value="Pro-interleukin-16"/>
    <property type="match status" value="1"/>
</dbReference>
<feature type="compositionally biased region" description="Polar residues" evidence="15">
    <location>
        <begin position="1205"/>
        <end position="1215"/>
    </location>
</feature>
<dbReference type="GO" id="GO:0005737">
    <property type="term" value="C:cytoplasm"/>
    <property type="evidence" value="ECO:0007669"/>
    <property type="project" value="UniProtKB-SubCell"/>
</dbReference>
<feature type="region of interest" description="Disordered" evidence="15">
    <location>
        <begin position="1205"/>
        <end position="1237"/>
    </location>
</feature>
<accession>A0A9D3XQ47</accession>
<protein>
    <recommendedName>
        <fullName evidence="4">Pro-interleukin-16</fullName>
    </recommendedName>
</protein>
<evidence type="ECO:0000256" key="3">
    <source>
        <dbReference type="ARBA" id="ARBA00004613"/>
    </source>
</evidence>
<evidence type="ECO:0000256" key="5">
    <source>
        <dbReference type="ARBA" id="ARBA00022490"/>
    </source>
</evidence>
<dbReference type="InterPro" id="IPR001478">
    <property type="entry name" value="PDZ"/>
</dbReference>
<feature type="region of interest" description="Disordered" evidence="15">
    <location>
        <begin position="809"/>
        <end position="837"/>
    </location>
</feature>
<dbReference type="SUPFAM" id="SSF50156">
    <property type="entry name" value="PDZ domain-like"/>
    <property type="match status" value="5"/>
</dbReference>
<feature type="compositionally biased region" description="Polar residues" evidence="15">
    <location>
        <begin position="711"/>
        <end position="723"/>
    </location>
</feature>
<dbReference type="CDD" id="cd06762">
    <property type="entry name" value="PDZ6_PDZD2-PDZ3_hPro-IL-16-like"/>
    <property type="match status" value="1"/>
</dbReference>
<dbReference type="CDD" id="cd06763">
    <property type="entry name" value="PDZ7_PDZD2-PDZ4_hPro-IL-16-like"/>
    <property type="match status" value="1"/>
</dbReference>
<comment type="function">
    <text evidence="14">Interleukin-16 stimulates a migratory response in CD4+ lymphocytes, monocytes, and eosinophils. Primes CD4+ T-cells for IL-2 and IL-15 responsiveness. Also induces T-lymphocyte expression of interleukin 2 receptor. Ligand for CD4.</text>
</comment>
<feature type="region of interest" description="Disordered" evidence="15">
    <location>
        <begin position="657"/>
        <end position="684"/>
    </location>
</feature>
<feature type="compositionally biased region" description="Low complexity" evidence="15">
    <location>
        <begin position="1406"/>
        <end position="1422"/>
    </location>
</feature>
<dbReference type="GO" id="GO:0005634">
    <property type="term" value="C:nucleus"/>
    <property type="evidence" value="ECO:0007669"/>
    <property type="project" value="UniProtKB-SubCell"/>
</dbReference>
<keyword evidence="5" id="KW-0963">Cytoplasm</keyword>
<dbReference type="FunFam" id="2.30.42.10:FF:000127">
    <property type="entry name" value="Pro-interleukin-16"/>
    <property type="match status" value="1"/>
</dbReference>
<keyword evidence="8" id="KW-0964">Secreted</keyword>
<evidence type="ECO:0000256" key="10">
    <source>
        <dbReference type="ARBA" id="ARBA00022737"/>
    </source>
</evidence>
<dbReference type="Gene3D" id="2.30.42.10">
    <property type="match status" value="5"/>
</dbReference>
<dbReference type="GO" id="GO:0030595">
    <property type="term" value="P:leukocyte chemotaxis"/>
    <property type="evidence" value="ECO:0007669"/>
    <property type="project" value="TreeGrafter"/>
</dbReference>
<evidence type="ECO:0000256" key="7">
    <source>
        <dbReference type="ARBA" id="ARBA00022514"/>
    </source>
</evidence>
<dbReference type="GO" id="GO:0005615">
    <property type="term" value="C:extracellular space"/>
    <property type="evidence" value="ECO:0007669"/>
    <property type="project" value="UniProtKB-KW"/>
</dbReference>
<feature type="compositionally biased region" description="Polar residues" evidence="15">
    <location>
        <begin position="1084"/>
        <end position="1108"/>
    </location>
</feature>
<dbReference type="PROSITE" id="PS50106">
    <property type="entry name" value="PDZ"/>
    <property type="match status" value="5"/>
</dbReference>
<dbReference type="FunFam" id="2.30.42.10:FF:000122">
    <property type="entry name" value="Pro-interleukin-16"/>
    <property type="match status" value="1"/>
</dbReference>
<keyword evidence="13" id="KW-0539">Nucleus</keyword>
<dbReference type="InterPro" id="IPR036034">
    <property type="entry name" value="PDZ_sf"/>
</dbReference>
<keyword evidence="9" id="KW-0597">Phosphoprotein</keyword>
<evidence type="ECO:0000313" key="18">
    <source>
        <dbReference type="Proteomes" id="UP000827986"/>
    </source>
</evidence>
<feature type="region of interest" description="Disordered" evidence="15">
    <location>
        <begin position="705"/>
        <end position="764"/>
    </location>
</feature>
<dbReference type="SMART" id="SM00228">
    <property type="entry name" value="PDZ"/>
    <property type="match status" value="5"/>
</dbReference>
<evidence type="ECO:0000256" key="4">
    <source>
        <dbReference type="ARBA" id="ARBA00013973"/>
    </source>
</evidence>
<gene>
    <name evidence="17" type="ORF">KIL84_014673</name>
</gene>
<evidence type="ECO:0000256" key="11">
    <source>
        <dbReference type="ARBA" id="ARBA00023015"/>
    </source>
</evidence>
<dbReference type="Pfam" id="PF00595">
    <property type="entry name" value="PDZ"/>
    <property type="match status" value="5"/>
</dbReference>
<sequence>MPHKWEHERKKGSITSSLKMDRQSSVGSRKSKKFRSISRSLILCNAKNTDDGSSPDEKCPDPIEISTNWDQEEIDSCPGLQVLCTSEPDNSTPYPLVITNVIQSKDDASESCKNMRRKFFIQDGCIWRLCIATGNDGLGIRVSRTPNCTSVGKGFTVSQVINGGAAHRDGRLSPGDELLTLNGQSLKELTSKEAESLIQSATGLVNLVIASKNSLGEASRKEDVFFYDLAMAPPAAEEERYHSLAHCDRIPPNSSTKTRLQVESSTGVCNERPVKLEIQTNCFLHTKASCQRTRSNSTSVNPYWIGEIDYPATKKSAAYRDRQPHSLYSNRKSLSQQLDCLVGRGPAVSRPSRSLSTAQLTHTSCGSQASVISNIVLMKGQGKGLGFSIVGGKDSIYGPIGIYVKTIFPGGAAAADGRLQEGDEILELNGESMYGLTHYEALQKFKAKKGLLTLTVRTSLSTPYSASSYLSSHLCQSLSSSTRITKENSSFSSDGAAISLRTTKPNDRVIMEVSLNKEAGVGLGIGLCSVPYAQCISGIFIHTLSPGSVAHMDGRLRCGDEIIEINEAPVQNMTLNEVYAVLSHCSPGAVQIIISRHPDPQVSEQQLKEAVSQAVENNRFGRERQQWNTEGVKRLETSWHGRYQHEKHIEKNTAYCSRRSQKLMTRSSSDSSYNPRSSCSNGTPYQRADLKAKVHSIDVPITRQPGLLDSLSRTSLENHSPPTGNEAGHPSQNIKKSMEILVRKPKSSKPKPPPRKYFKQDCTDTDQCNTDVKGKPMLQDDGSPSSANVQEAGDLLLQGNKTVITQSLSATSVTPRGTEHSAAVSADGDQERKANLGNPISSIQRPVLRRQPRVDYSLDTTAEDPWVRISDCIKSLFNPTMSEENSHLDLDPNTTTNEEIQSPSCPEVVLQKSEAEAEADGSKGHNSDESDTGKKGPPVAPKPAWFRQSLKGLKKGNSHINTRADQSSIDLQSVSGKERGSSISRASPRVSSIKQRINSFETFSAPQSPEKGNRKPSPKPSVQKENPPSPKPAVQKENPPSPKPAVWKENPPSPKPAVWKENSPSPKEPESPAVHLNQGPYNEGSDNSQLQSTPSVVTVETLSLNRSCSPKEALAPSPKRSNSTSTEISLDLLPSQATELHCPVAKAQTQRTRSFPLTANQSCEMMKTNDEKYSKIYSISNQVSSALMKSLLCLPQSPLFSGNNPWSTLETSSQHAMEENGTPPSSTSESHHSDTGFSLNLSELRDYTVSLTDRGKEEEKQEHCSSQASGVSGQSVISLLSPEELKKLIEEVKSLDEATLKQFDDIQVTILHKEEDAGLGFSLAGGIDLENKVVTVHRVFPNGLASQEGTIQKGDEVLSINGKSLKGATHNDALVIMRQARPPRQAVVVTKKAKEEEKSLNVSVDSTTYSTESETSTEATTEDTICTVTLEKTPAGLGFSLEGGKGSIHGDKPIIINRIFKGVASEQSSTVQPGDELLQVHTTVMQGLTRFEAWNIIKALPDGPITAIIKRKNPSSVTTKSSETLQGEE</sequence>
<evidence type="ECO:0000256" key="14">
    <source>
        <dbReference type="ARBA" id="ARBA00024706"/>
    </source>
</evidence>
<evidence type="ECO:0000256" key="12">
    <source>
        <dbReference type="ARBA" id="ARBA00023163"/>
    </source>
</evidence>
<evidence type="ECO:0000259" key="16">
    <source>
        <dbReference type="PROSITE" id="PS50106"/>
    </source>
</evidence>
<keyword evidence="10" id="KW-0677">Repeat</keyword>
<dbReference type="GO" id="GO:0005125">
    <property type="term" value="F:cytokine activity"/>
    <property type="evidence" value="ECO:0007669"/>
    <property type="project" value="UniProtKB-KW"/>
</dbReference>
<feature type="compositionally biased region" description="Low complexity" evidence="15">
    <location>
        <begin position="667"/>
        <end position="680"/>
    </location>
</feature>
<keyword evidence="12" id="KW-0804">Transcription</keyword>
<keyword evidence="7" id="KW-0202">Cytokine</keyword>